<name>A0ABS1M5S7_9NOCA</name>
<accession>A0ABS1M5S7</accession>
<evidence type="ECO:0000313" key="1">
    <source>
        <dbReference type="EMBL" id="MBL1076003.1"/>
    </source>
</evidence>
<evidence type="ECO:0000313" key="2">
    <source>
        <dbReference type="Proteomes" id="UP000602198"/>
    </source>
</evidence>
<dbReference type="RefSeq" id="WP_201948592.1">
    <property type="nucleotide sequence ID" value="NZ_JAERRJ010000006.1"/>
</dbReference>
<sequence>MGTAQFDETRLDPIAALRDAMEGLLREATHSDPRLRHAISAVVHLAVDAPPGIPEDAIEFLGRLDHAWLYAAWRGHDTELALLETLSAGASPALPWCELMFTTALAPWSLSVTAVHARDHFTTAATRMRALTSEDLWHLDWIGRRDDFR</sequence>
<dbReference type="EMBL" id="JAERRJ010000006">
    <property type="protein sequence ID" value="MBL1076003.1"/>
    <property type="molecule type" value="Genomic_DNA"/>
</dbReference>
<keyword evidence="2" id="KW-1185">Reference proteome</keyword>
<dbReference type="Proteomes" id="UP000602198">
    <property type="component" value="Unassembled WGS sequence"/>
</dbReference>
<gene>
    <name evidence="1" type="ORF">JK358_16520</name>
</gene>
<proteinExistence type="predicted"/>
<reference evidence="1 2" key="1">
    <citation type="submission" date="2021-01" db="EMBL/GenBank/DDBJ databases">
        <title>WGS of actinomycetes isolated from Thailand.</title>
        <authorList>
            <person name="Thawai C."/>
        </authorList>
    </citation>
    <scope>NUCLEOTIDE SEQUENCE [LARGE SCALE GENOMIC DNA]</scope>
    <source>
        <strain evidence="1 2">LPG 2</strain>
    </source>
</reference>
<protein>
    <submittedName>
        <fullName evidence="1">Uncharacterized protein</fullName>
    </submittedName>
</protein>
<organism evidence="1 2">
    <name type="scientific">Nocardia acididurans</name>
    <dbReference type="NCBI Taxonomy" id="2802282"/>
    <lineage>
        <taxon>Bacteria</taxon>
        <taxon>Bacillati</taxon>
        <taxon>Actinomycetota</taxon>
        <taxon>Actinomycetes</taxon>
        <taxon>Mycobacteriales</taxon>
        <taxon>Nocardiaceae</taxon>
        <taxon>Nocardia</taxon>
    </lineage>
</organism>
<comment type="caution">
    <text evidence="1">The sequence shown here is derived from an EMBL/GenBank/DDBJ whole genome shotgun (WGS) entry which is preliminary data.</text>
</comment>